<dbReference type="RefSeq" id="WP_129218391.1">
    <property type="nucleotide sequence ID" value="NZ_QYBC01000004.1"/>
</dbReference>
<evidence type="ECO:0000256" key="2">
    <source>
        <dbReference type="SAM" id="SignalP"/>
    </source>
</evidence>
<accession>A0A4Q2RGB1</accession>
<keyword evidence="2" id="KW-0732">Signal</keyword>
<comment type="caution">
    <text evidence="3">The sequence shown here is derived from an EMBL/GenBank/DDBJ whole genome shotgun (WGS) entry which is preliminary data.</text>
</comment>
<feature type="signal peptide" evidence="2">
    <location>
        <begin position="1"/>
        <end position="30"/>
    </location>
</feature>
<feature type="chain" id="PRO_5020862243" evidence="2">
    <location>
        <begin position="31"/>
        <end position="232"/>
    </location>
</feature>
<organism evidence="3 4">
    <name type="scientific">Lichenibacterium ramalinae</name>
    <dbReference type="NCBI Taxonomy" id="2316527"/>
    <lineage>
        <taxon>Bacteria</taxon>
        <taxon>Pseudomonadati</taxon>
        <taxon>Pseudomonadota</taxon>
        <taxon>Alphaproteobacteria</taxon>
        <taxon>Hyphomicrobiales</taxon>
        <taxon>Lichenihabitantaceae</taxon>
        <taxon>Lichenibacterium</taxon>
    </lineage>
</organism>
<dbReference type="AlphaFoldDB" id="A0A4Q2RGB1"/>
<evidence type="ECO:0000313" key="4">
    <source>
        <dbReference type="Proteomes" id="UP000289411"/>
    </source>
</evidence>
<protein>
    <submittedName>
        <fullName evidence="3">Uncharacterized protein</fullName>
    </submittedName>
</protein>
<feature type="region of interest" description="Disordered" evidence="1">
    <location>
        <begin position="128"/>
        <end position="148"/>
    </location>
</feature>
<evidence type="ECO:0000313" key="3">
    <source>
        <dbReference type="EMBL" id="RYB06455.1"/>
    </source>
</evidence>
<feature type="compositionally biased region" description="Basic and acidic residues" evidence="1">
    <location>
        <begin position="128"/>
        <end position="137"/>
    </location>
</feature>
<dbReference type="OrthoDB" id="8018783at2"/>
<sequence>MPGSLARRRGSFAAAGLIGLCTLAVSPARAADDGYANVFSSVLGSVGIIRTDAPPPIEYRERPPLVLPKDAALPKPVSGGIRHSAAWPQDPDVLKRRKEADEARAPHTMGAVHSDKGEIVSAQELARGRAAESEPVRPNDCGNDGQGHNCTVLSPEVLKAEGDHYRAANPEKRDTLVAGQEPSRDFLTQPPKGYLKPVKAVKATTEAPEEKVDDSSARYMQQQEAKKRAAEE</sequence>
<dbReference type="Proteomes" id="UP000289411">
    <property type="component" value="Unassembled WGS sequence"/>
</dbReference>
<proteinExistence type="predicted"/>
<dbReference type="EMBL" id="QYBC01000004">
    <property type="protein sequence ID" value="RYB06455.1"/>
    <property type="molecule type" value="Genomic_DNA"/>
</dbReference>
<gene>
    <name evidence="3" type="ORF">D3272_06850</name>
</gene>
<name>A0A4Q2RGB1_9HYPH</name>
<reference evidence="3 4" key="1">
    <citation type="submission" date="2018-09" db="EMBL/GenBank/DDBJ databases">
        <authorList>
            <person name="Grouzdev D.S."/>
            <person name="Krutkina M.S."/>
        </authorList>
    </citation>
    <scope>NUCLEOTIDE SEQUENCE [LARGE SCALE GENOMIC DNA]</scope>
    <source>
        <strain evidence="3 4">RmlP001</strain>
    </source>
</reference>
<keyword evidence="4" id="KW-1185">Reference proteome</keyword>
<feature type="region of interest" description="Disordered" evidence="1">
    <location>
        <begin position="167"/>
        <end position="232"/>
    </location>
</feature>
<evidence type="ECO:0000256" key="1">
    <source>
        <dbReference type="SAM" id="MobiDB-lite"/>
    </source>
</evidence>
<reference evidence="3 4" key="2">
    <citation type="submission" date="2019-02" db="EMBL/GenBank/DDBJ databases">
        <title>'Lichenibacterium ramalinii' gen. nov. sp. nov., 'Lichenibacterium minor' gen. nov. sp. nov.</title>
        <authorList>
            <person name="Pankratov T."/>
        </authorList>
    </citation>
    <scope>NUCLEOTIDE SEQUENCE [LARGE SCALE GENOMIC DNA]</scope>
    <source>
        <strain evidence="3 4">RmlP001</strain>
    </source>
</reference>